<name>A0A397YQF9_BRACM</name>
<dbReference type="SUPFAM" id="SSF49599">
    <property type="entry name" value="TRAF domain-like"/>
    <property type="match status" value="1"/>
</dbReference>
<dbReference type="AlphaFoldDB" id="A0A397YQF9"/>
<protein>
    <recommendedName>
        <fullName evidence="1">MATH domain-containing protein</fullName>
    </recommendedName>
</protein>
<dbReference type="Proteomes" id="UP000264353">
    <property type="component" value="Chromosome A7"/>
</dbReference>
<dbReference type="CDD" id="cd00121">
    <property type="entry name" value="MATH"/>
    <property type="match status" value="1"/>
</dbReference>
<sequence length="86" mass="9944">MAASDTLKEDEKIFVQANLRVLDPLGSNHIQLQMNVWFEVQNASWGWNKFMSLAELRKTYLDNKEHAVNVEIEFKVVSATNYSPIM</sequence>
<dbReference type="PANTHER" id="PTHR46162:SF5">
    <property type="entry name" value="T23K8.6-RELATED"/>
    <property type="match status" value="1"/>
</dbReference>
<dbReference type="PANTHER" id="PTHR46162">
    <property type="entry name" value="TRAF-LIKE FAMILY PROTEIN"/>
    <property type="match status" value="1"/>
</dbReference>
<dbReference type="EMBL" id="CM010634">
    <property type="protein sequence ID" value="RID55652.1"/>
    <property type="molecule type" value="Genomic_DNA"/>
</dbReference>
<evidence type="ECO:0000313" key="2">
    <source>
        <dbReference type="EMBL" id="RID55652.1"/>
    </source>
</evidence>
<organism evidence="2 3">
    <name type="scientific">Brassica campestris</name>
    <name type="common">Field mustard</name>
    <dbReference type="NCBI Taxonomy" id="3711"/>
    <lineage>
        <taxon>Eukaryota</taxon>
        <taxon>Viridiplantae</taxon>
        <taxon>Streptophyta</taxon>
        <taxon>Embryophyta</taxon>
        <taxon>Tracheophyta</taxon>
        <taxon>Spermatophyta</taxon>
        <taxon>Magnoliopsida</taxon>
        <taxon>eudicotyledons</taxon>
        <taxon>Gunneridae</taxon>
        <taxon>Pentapetalae</taxon>
        <taxon>rosids</taxon>
        <taxon>malvids</taxon>
        <taxon>Brassicales</taxon>
        <taxon>Brassicaceae</taxon>
        <taxon>Brassiceae</taxon>
        <taxon>Brassica</taxon>
    </lineage>
</organism>
<accession>A0A397YQF9</accession>
<proteinExistence type="predicted"/>
<evidence type="ECO:0000259" key="1">
    <source>
        <dbReference type="PROSITE" id="PS50144"/>
    </source>
</evidence>
<dbReference type="Pfam" id="PF22486">
    <property type="entry name" value="MATH_2"/>
    <property type="match status" value="1"/>
</dbReference>
<dbReference type="InterPro" id="IPR008974">
    <property type="entry name" value="TRAF-like"/>
</dbReference>
<dbReference type="PROSITE" id="PS50144">
    <property type="entry name" value="MATH"/>
    <property type="match status" value="1"/>
</dbReference>
<evidence type="ECO:0000313" key="3">
    <source>
        <dbReference type="Proteomes" id="UP000264353"/>
    </source>
</evidence>
<gene>
    <name evidence="2" type="ORF">BRARA_G02901</name>
</gene>
<reference evidence="2 3" key="1">
    <citation type="submission" date="2018-06" db="EMBL/GenBank/DDBJ databases">
        <title>WGS assembly of Brassica rapa FPsc.</title>
        <authorList>
            <person name="Bowman J."/>
            <person name="Kohchi T."/>
            <person name="Yamato K."/>
            <person name="Jenkins J."/>
            <person name="Shu S."/>
            <person name="Ishizaki K."/>
            <person name="Yamaoka S."/>
            <person name="Nishihama R."/>
            <person name="Nakamura Y."/>
            <person name="Berger F."/>
            <person name="Adam C."/>
            <person name="Aki S."/>
            <person name="Althoff F."/>
            <person name="Araki T."/>
            <person name="Arteaga-Vazquez M."/>
            <person name="Balasubrmanian S."/>
            <person name="Bauer D."/>
            <person name="Boehm C."/>
            <person name="Briginshaw L."/>
            <person name="Caballero-Perez J."/>
            <person name="Catarino B."/>
            <person name="Chen F."/>
            <person name="Chiyoda S."/>
            <person name="Chovatia M."/>
            <person name="Davies K."/>
            <person name="Delmans M."/>
            <person name="Demura T."/>
            <person name="Dierschke T."/>
            <person name="Dolan L."/>
            <person name="Dorantes-Acosta A."/>
            <person name="Eklund D."/>
            <person name="Florent S."/>
            <person name="Flores-Sandoval E."/>
            <person name="Fujiyama A."/>
            <person name="Fukuzawa H."/>
            <person name="Galik B."/>
            <person name="Grimanelli D."/>
            <person name="Grimwood J."/>
            <person name="Grossniklaus U."/>
            <person name="Hamada T."/>
            <person name="Haseloff J."/>
            <person name="Hetherington A."/>
            <person name="Higo A."/>
            <person name="Hirakawa Y."/>
            <person name="Hundley H."/>
            <person name="Ikeda Y."/>
            <person name="Inoue K."/>
            <person name="Inoue S."/>
            <person name="Ishida S."/>
            <person name="Jia Q."/>
            <person name="Kakita M."/>
            <person name="Kanazawa T."/>
            <person name="Kawai Y."/>
            <person name="Kawashima T."/>
            <person name="Kennedy M."/>
            <person name="Kinose K."/>
            <person name="Kinoshita T."/>
            <person name="Kohara Y."/>
            <person name="Koide E."/>
            <person name="Komatsu K."/>
            <person name="Kopischke S."/>
            <person name="Kubo M."/>
            <person name="Kyozuka J."/>
            <person name="Lagercrantz U."/>
            <person name="Lin S."/>
            <person name="Lindquist E."/>
            <person name="Lipzen A."/>
            <person name="Lu C."/>
            <person name="Luna E."/>
            <person name="Martienssen R."/>
            <person name="Minamino N."/>
            <person name="Mizutani M."/>
            <person name="Mizutani M."/>
            <person name="Mochizuki N."/>
            <person name="Monte I."/>
            <person name="Mosher R."/>
            <person name="Nagasaki H."/>
            <person name="Nakagami H."/>
            <person name="Naramoto S."/>
            <person name="Nishitani K."/>
            <person name="Ohtani M."/>
            <person name="Okamoto T."/>
            <person name="Okumura M."/>
            <person name="Phillips J."/>
            <person name="Pollak B."/>
            <person name="Reinders A."/>
            <person name="Roevekamp M."/>
            <person name="Sano R."/>
            <person name="Sawa S."/>
            <person name="Schmid M."/>
            <person name="Shirakawa M."/>
            <person name="Solano R."/>
            <person name="Spunde A."/>
            <person name="Suetsugu N."/>
            <person name="Sugano S."/>
            <person name="Sugiyama A."/>
            <person name="Sun R."/>
            <person name="Suzuki Y."/>
            <person name="Takenaka M."/>
            <person name="Takezawa D."/>
            <person name="Tomogane H."/>
            <person name="Tsuzuki M."/>
            <person name="Ueda T."/>
            <person name="Umeda M."/>
            <person name="Ward J."/>
            <person name="Watanabe Y."/>
            <person name="Yazaki K."/>
            <person name="Yokoyama R."/>
            <person name="Yoshitake Y."/>
            <person name="Yotsui I."/>
            <person name="Zachgo S."/>
            <person name="Schmutz J."/>
        </authorList>
    </citation>
    <scope>NUCLEOTIDE SEQUENCE [LARGE SCALE GENOMIC DNA]</scope>
    <source>
        <strain evidence="3">cv. B-3</strain>
    </source>
</reference>
<dbReference type="InterPro" id="IPR002083">
    <property type="entry name" value="MATH/TRAF_dom"/>
</dbReference>
<feature type="domain" description="MATH" evidence="1">
    <location>
        <begin position="1"/>
        <end position="72"/>
    </location>
</feature>
<dbReference type="Gene3D" id="2.60.210.10">
    <property type="entry name" value="Apoptosis, Tumor Necrosis Factor Receptor Associated Protein 2, Chain A"/>
    <property type="match status" value="1"/>
</dbReference>